<dbReference type="STRING" id="679926.Mpet_2166"/>
<proteinExistence type="predicted"/>
<dbReference type="EMBL" id="CP002117">
    <property type="protein sequence ID" value="ADN36914.1"/>
    <property type="molecule type" value="Genomic_DNA"/>
</dbReference>
<evidence type="ECO:0008006" key="3">
    <source>
        <dbReference type="Google" id="ProtNLM"/>
    </source>
</evidence>
<dbReference type="Pfam" id="PF14390">
    <property type="entry name" value="DUF4420"/>
    <property type="match status" value="1"/>
</dbReference>
<protein>
    <recommendedName>
        <fullName evidence="3">PD-(D/E)XK motif protein</fullName>
    </recommendedName>
</protein>
<reference evidence="1 2" key="1">
    <citation type="journal article" date="2010" name="Stand. Genomic Sci.">
        <title>Complete genome sequence of Methanoplanus petrolearius type strain (SEBR 4847).</title>
        <authorList>
            <person name="Brambilla E."/>
            <person name="Djao O.D."/>
            <person name="Daligault H."/>
            <person name="Lapidus A."/>
            <person name="Lucas S."/>
            <person name="Hammon N."/>
            <person name="Nolan M."/>
            <person name="Tice H."/>
            <person name="Cheng J.F."/>
            <person name="Han C."/>
            <person name="Tapia R."/>
            <person name="Goodwin L."/>
            <person name="Pitluck S."/>
            <person name="Liolios K."/>
            <person name="Ivanova N."/>
            <person name="Mavromatis K."/>
            <person name="Mikhailova N."/>
            <person name="Pati A."/>
            <person name="Chen A."/>
            <person name="Palaniappan K."/>
            <person name="Land M."/>
            <person name="Hauser L."/>
            <person name="Chang Y.J."/>
            <person name="Jeffries C.D."/>
            <person name="Rohde M."/>
            <person name="Spring S."/>
            <person name="Sikorski J."/>
            <person name="Goker M."/>
            <person name="Woyke T."/>
            <person name="Bristow J."/>
            <person name="Eisen J.A."/>
            <person name="Markowitz V."/>
            <person name="Hugenholtz P."/>
            <person name="Kyrpides N.C."/>
            <person name="Klenk H.P."/>
        </authorList>
    </citation>
    <scope>NUCLEOTIDE SEQUENCE [LARGE SCALE GENOMIC DNA]</scope>
    <source>
        <strain evidence="2">DSM 11571 / OCM 486 / SEBR 4847</strain>
    </source>
</reference>
<accession>E1RKA1</accession>
<dbReference type="GeneID" id="9744649"/>
<dbReference type="AlphaFoldDB" id="E1RKA1"/>
<evidence type="ECO:0000313" key="2">
    <source>
        <dbReference type="Proteomes" id="UP000006565"/>
    </source>
</evidence>
<keyword evidence="2" id="KW-1185">Reference proteome</keyword>
<dbReference type="RefSeq" id="WP_013330091.1">
    <property type="nucleotide sequence ID" value="NC_014507.1"/>
</dbReference>
<dbReference type="HOGENOM" id="CLU_069764_1_0_2"/>
<name>E1RKA1_METP4</name>
<organism evidence="1 2">
    <name type="scientific">Methanolacinia petrolearia (strain DSM 11571 / OCM 486 / SEBR 4847)</name>
    <name type="common">Methanoplanus petrolearius</name>
    <dbReference type="NCBI Taxonomy" id="679926"/>
    <lineage>
        <taxon>Archaea</taxon>
        <taxon>Methanobacteriati</taxon>
        <taxon>Methanobacteriota</taxon>
        <taxon>Stenosarchaea group</taxon>
        <taxon>Methanomicrobia</taxon>
        <taxon>Methanomicrobiales</taxon>
        <taxon>Methanomicrobiaceae</taxon>
        <taxon>Methanolacinia</taxon>
    </lineage>
</organism>
<evidence type="ECO:0000313" key="1">
    <source>
        <dbReference type="EMBL" id="ADN36914.1"/>
    </source>
</evidence>
<dbReference type="Proteomes" id="UP000006565">
    <property type="component" value="Chromosome"/>
</dbReference>
<sequence length="341" mass="39664">MTVEQFSKIWEQLEKNSQYTDNEGILSIRIFPESIFDFFLGVQHPKKERIFMLRIKKENIINQYSLPRSKGFDIKQVILPEDQGQFATIQLVLNDFRYQEIFTRVTEDIADHSSTKSSEKEMLNALFSRLAMWQQFLDRYGAEGLSPNAQTGLFGELKFLKDYLLPAVGSIKAVSAWTGPNKKQQDFQISNIAIEIKTSTAKQHQKVTIANEQQLDDTGLRALYMYHLSIREIQNSGITLPEIIDKLRSEISEDSKALSLFENFLIQAGYLNEQREKYETTGYIDRKEQIFHIRDNFPRITERDLIEGVGDVQYSVNISTCIPFNIDEITFREELERCRND</sequence>
<gene>
    <name evidence="1" type="ordered locus">Mpet_2166</name>
</gene>
<dbReference type="eggNOG" id="arCOG12551">
    <property type="taxonomic scope" value="Archaea"/>
</dbReference>
<dbReference type="OrthoDB" id="147281at2157"/>
<dbReference type="KEGG" id="mpi:Mpet_2166"/>
<dbReference type="InterPro" id="IPR025534">
    <property type="entry name" value="DUF4420"/>
</dbReference>